<dbReference type="AlphaFoldDB" id="B9RCQ8"/>
<name>B9RCQ8_RICCO</name>
<organism evidence="1 2">
    <name type="scientific">Ricinus communis</name>
    <name type="common">Castor bean</name>
    <dbReference type="NCBI Taxonomy" id="3988"/>
    <lineage>
        <taxon>Eukaryota</taxon>
        <taxon>Viridiplantae</taxon>
        <taxon>Streptophyta</taxon>
        <taxon>Embryophyta</taxon>
        <taxon>Tracheophyta</taxon>
        <taxon>Spermatophyta</taxon>
        <taxon>Magnoliopsida</taxon>
        <taxon>eudicotyledons</taxon>
        <taxon>Gunneridae</taxon>
        <taxon>Pentapetalae</taxon>
        <taxon>rosids</taxon>
        <taxon>fabids</taxon>
        <taxon>Malpighiales</taxon>
        <taxon>Euphorbiaceae</taxon>
        <taxon>Acalyphoideae</taxon>
        <taxon>Acalypheae</taxon>
        <taxon>Ricinus</taxon>
    </lineage>
</organism>
<dbReference type="EMBL" id="EQ973774">
    <property type="protein sequence ID" value="EEF51329.1"/>
    <property type="molecule type" value="Genomic_DNA"/>
</dbReference>
<dbReference type="InParanoid" id="B9RCQ8"/>
<protein>
    <submittedName>
        <fullName evidence="1">Uncharacterized protein</fullName>
    </submittedName>
</protein>
<evidence type="ECO:0000313" key="1">
    <source>
        <dbReference type="EMBL" id="EEF51329.1"/>
    </source>
</evidence>
<keyword evidence="2" id="KW-1185">Reference proteome</keyword>
<evidence type="ECO:0000313" key="2">
    <source>
        <dbReference type="Proteomes" id="UP000008311"/>
    </source>
</evidence>
<gene>
    <name evidence="1" type="ORF">RCOM_1691440</name>
</gene>
<proteinExistence type="predicted"/>
<sequence>MAERPRKQAKSTARCSSEVSSSEWDFIKMAEQEEDLINRMYRLVGNSSLSMDIWLLRVKVSAYKTGYFVQGRNRK</sequence>
<accession>B9RCQ8</accession>
<reference evidence="2" key="1">
    <citation type="journal article" date="2010" name="Nat. Biotechnol.">
        <title>Draft genome sequence of the oilseed species Ricinus communis.</title>
        <authorList>
            <person name="Chan A.P."/>
            <person name="Crabtree J."/>
            <person name="Zhao Q."/>
            <person name="Lorenzi H."/>
            <person name="Orvis J."/>
            <person name="Puiu D."/>
            <person name="Melake-Berhan A."/>
            <person name="Jones K.M."/>
            <person name="Redman J."/>
            <person name="Chen G."/>
            <person name="Cahoon E.B."/>
            <person name="Gedil M."/>
            <person name="Stanke M."/>
            <person name="Haas B.J."/>
            <person name="Wortman J.R."/>
            <person name="Fraser-Liggett C.M."/>
            <person name="Ravel J."/>
            <person name="Rabinowicz P.D."/>
        </authorList>
    </citation>
    <scope>NUCLEOTIDE SEQUENCE [LARGE SCALE GENOMIC DNA]</scope>
    <source>
        <strain evidence="2">cv. Hale</strain>
    </source>
</reference>
<dbReference type="Proteomes" id="UP000008311">
    <property type="component" value="Unassembled WGS sequence"/>
</dbReference>